<feature type="domain" description="PH" evidence="3">
    <location>
        <begin position="17"/>
        <end position="125"/>
    </location>
</feature>
<feature type="coiled-coil region" evidence="1">
    <location>
        <begin position="539"/>
        <end position="574"/>
    </location>
</feature>
<evidence type="ECO:0000256" key="2">
    <source>
        <dbReference type="SAM" id="MobiDB-lite"/>
    </source>
</evidence>
<dbReference type="PANTHER" id="PTHR17271:SF1">
    <property type="entry name" value="PROTEIN OUTSPREAD"/>
    <property type="match status" value="1"/>
</dbReference>
<evidence type="ECO:0000313" key="4">
    <source>
        <dbReference type="EMBL" id="CAG7816532.1"/>
    </source>
</evidence>
<sequence>MEEHSSVITGEHAINRKATKCGYLFIAPKDWDFSSSVQKTKRWQRRWFVLYDDGELTWSLDEQPDTIPQGTLDMNSVIEVSNAESVTDNQYSLRLSTSKGTTVFIKGVSNEEIRSWELKFKKCTSGVVPIISSSKRRMTIGGSVPPQLSSCVNKKCSSSSSSSGSSSSVKSSRFLSDVSLMSPRGDPDGCGEKSIDHGPLRKGWLLKFKQEDSCWCKYWFVLRNSKLLYFTNADEEECLGSISLDVNSKIEPVESTRHYGFNVNTWSLAAITNGMRGIWIKSLESAKATPPAEVITEQAPQNRPEPVTAASTTTPTSSPTSSVVLSPLLKSKKNLKWRKKAVIELKEQLDKFNSVNNSMTSSMLMVQDTSSVDEIVELKTTIRKLENEIESLEQERMILSLRLNDFTEKLYQSEKTNKQLRLKMNRVKGQSLKDKQIEIELLNKISLLEDEIKNYTFNPNENVSCAKCQHLEAQIKDREIKLNELENCIGDMEIQFNQKIQELRDFITTPTELNGSQNDVRLKYQMEIGELKNLCSKGLEALENSHRRMITELEEKHRREIQSLRIEKEAALQEETNATLAALDALRKNHEIELQREMTRFKDEFIRKFQDGQDLSALHREHEEELTEIKNEILLLSDNYSNKCLEASKMEETIEHLNNLLLDAKRRILSLEGAGFLGVLCYSLDNNNDKDIEPSSKSSECSSQTRKSILRSSSFQKLSK</sequence>
<dbReference type="PROSITE" id="PS50003">
    <property type="entry name" value="PH_DOMAIN"/>
    <property type="match status" value="2"/>
</dbReference>
<dbReference type="EMBL" id="CAJVCH010372323">
    <property type="protein sequence ID" value="CAG7816532.1"/>
    <property type="molecule type" value="Genomic_DNA"/>
</dbReference>
<dbReference type="InterPro" id="IPR052223">
    <property type="entry name" value="Actin_Cytoskeleton_Reg"/>
</dbReference>
<feature type="region of interest" description="Disordered" evidence="2">
    <location>
        <begin position="295"/>
        <end position="323"/>
    </location>
</feature>
<dbReference type="Proteomes" id="UP000708208">
    <property type="component" value="Unassembled WGS sequence"/>
</dbReference>
<accession>A0A8J2KHB8</accession>
<dbReference type="GO" id="GO:0051015">
    <property type="term" value="F:actin filament binding"/>
    <property type="evidence" value="ECO:0007669"/>
    <property type="project" value="TreeGrafter"/>
</dbReference>
<dbReference type="Pfam" id="PF00169">
    <property type="entry name" value="PH"/>
    <property type="match status" value="2"/>
</dbReference>
<keyword evidence="5" id="KW-1185">Reference proteome</keyword>
<feature type="region of interest" description="Disordered" evidence="2">
    <location>
        <begin position="148"/>
        <end position="170"/>
    </location>
</feature>
<evidence type="ECO:0000256" key="1">
    <source>
        <dbReference type="SAM" id="Coils"/>
    </source>
</evidence>
<feature type="compositionally biased region" description="Low complexity" evidence="2">
    <location>
        <begin position="149"/>
        <end position="170"/>
    </location>
</feature>
<gene>
    <name evidence="4" type="ORF">AFUS01_LOCUS27149</name>
</gene>
<feature type="region of interest" description="Disordered" evidence="2">
    <location>
        <begin position="692"/>
        <end position="720"/>
    </location>
</feature>
<feature type="domain" description="PH" evidence="3">
    <location>
        <begin position="198"/>
        <end position="288"/>
    </location>
</feature>
<feature type="coiled-coil region" evidence="1">
    <location>
        <begin position="612"/>
        <end position="674"/>
    </location>
</feature>
<keyword evidence="1" id="KW-0175">Coiled coil</keyword>
<dbReference type="PANTHER" id="PTHR17271">
    <property type="entry name" value="PLECKSTRIN HOMOLOGY PH DOMAIN-CONTAINING PROTEIN"/>
    <property type="match status" value="1"/>
</dbReference>
<dbReference type="InterPro" id="IPR001849">
    <property type="entry name" value="PH_domain"/>
</dbReference>
<dbReference type="AlphaFoldDB" id="A0A8J2KHB8"/>
<dbReference type="SMART" id="SM00233">
    <property type="entry name" value="PH"/>
    <property type="match status" value="2"/>
</dbReference>
<comment type="caution">
    <text evidence="4">The sequence shown here is derived from an EMBL/GenBank/DDBJ whole genome shotgun (WGS) entry which is preliminary data.</text>
</comment>
<organism evidence="4 5">
    <name type="scientific">Allacma fusca</name>
    <dbReference type="NCBI Taxonomy" id="39272"/>
    <lineage>
        <taxon>Eukaryota</taxon>
        <taxon>Metazoa</taxon>
        <taxon>Ecdysozoa</taxon>
        <taxon>Arthropoda</taxon>
        <taxon>Hexapoda</taxon>
        <taxon>Collembola</taxon>
        <taxon>Symphypleona</taxon>
        <taxon>Sminthuridae</taxon>
        <taxon>Allacma</taxon>
    </lineage>
</organism>
<evidence type="ECO:0000313" key="5">
    <source>
        <dbReference type="Proteomes" id="UP000708208"/>
    </source>
</evidence>
<proteinExistence type="predicted"/>
<feature type="compositionally biased region" description="Polar residues" evidence="2">
    <location>
        <begin position="710"/>
        <end position="720"/>
    </location>
</feature>
<protein>
    <recommendedName>
        <fullName evidence="3">PH domain-containing protein</fullName>
    </recommendedName>
</protein>
<dbReference type="GO" id="GO:0015629">
    <property type="term" value="C:actin cytoskeleton"/>
    <property type="evidence" value="ECO:0007669"/>
    <property type="project" value="TreeGrafter"/>
</dbReference>
<feature type="compositionally biased region" description="Low complexity" evidence="2">
    <location>
        <begin position="695"/>
        <end position="707"/>
    </location>
</feature>
<evidence type="ECO:0000259" key="3">
    <source>
        <dbReference type="PROSITE" id="PS50003"/>
    </source>
</evidence>
<reference evidence="4" key="1">
    <citation type="submission" date="2021-06" db="EMBL/GenBank/DDBJ databases">
        <authorList>
            <person name="Hodson N. C."/>
            <person name="Mongue J. A."/>
            <person name="Jaron S. K."/>
        </authorList>
    </citation>
    <scope>NUCLEOTIDE SEQUENCE</scope>
</reference>
<feature type="compositionally biased region" description="Low complexity" evidence="2">
    <location>
        <begin position="307"/>
        <end position="323"/>
    </location>
</feature>
<name>A0A8J2KHB8_9HEXA</name>
<feature type="coiled-coil region" evidence="1">
    <location>
        <begin position="375"/>
        <end position="409"/>
    </location>
</feature>
<dbReference type="OrthoDB" id="9942268at2759"/>